<evidence type="ECO:0000256" key="9">
    <source>
        <dbReference type="ARBA" id="ARBA00023136"/>
    </source>
</evidence>
<keyword evidence="7 11" id="KW-1133">Transmembrane helix</keyword>
<comment type="caution">
    <text evidence="13">The sequence shown here is derived from an EMBL/GenBank/DDBJ whole genome shotgun (WGS) entry which is preliminary data.</text>
</comment>
<evidence type="ECO:0000256" key="4">
    <source>
        <dbReference type="ARBA" id="ARBA00022679"/>
    </source>
</evidence>
<protein>
    <recommendedName>
        <fullName evidence="11">Acyltransferase</fullName>
        <ecNumber evidence="11">2.3.1.-</ecNumber>
    </recommendedName>
</protein>
<evidence type="ECO:0000313" key="14">
    <source>
        <dbReference type="Proteomes" id="UP000198406"/>
    </source>
</evidence>
<feature type="region of interest" description="Disordered" evidence="12">
    <location>
        <begin position="291"/>
        <end position="319"/>
    </location>
</feature>
<feature type="transmembrane region" description="Helical" evidence="11">
    <location>
        <begin position="59"/>
        <end position="88"/>
    </location>
</feature>
<keyword evidence="8" id="KW-0443">Lipid metabolism</keyword>
<keyword evidence="6 11" id="KW-0256">Endoplasmic reticulum</keyword>
<evidence type="ECO:0000256" key="6">
    <source>
        <dbReference type="ARBA" id="ARBA00022824"/>
    </source>
</evidence>
<dbReference type="InParanoid" id="A0A1Z5K9I3"/>
<dbReference type="PANTHER" id="PTHR12317">
    <property type="entry name" value="DIACYLGLYCEROL O-ACYLTRANSFERASE"/>
    <property type="match status" value="1"/>
</dbReference>
<dbReference type="GO" id="GO:0004144">
    <property type="term" value="F:diacylglycerol O-acyltransferase activity"/>
    <property type="evidence" value="ECO:0007669"/>
    <property type="project" value="TreeGrafter"/>
</dbReference>
<dbReference type="Pfam" id="PF03982">
    <property type="entry name" value="DAGAT"/>
    <property type="match status" value="1"/>
</dbReference>
<evidence type="ECO:0000256" key="5">
    <source>
        <dbReference type="ARBA" id="ARBA00022692"/>
    </source>
</evidence>
<dbReference type="Proteomes" id="UP000198406">
    <property type="component" value="Unassembled WGS sequence"/>
</dbReference>
<keyword evidence="3" id="KW-0444">Lipid biosynthesis</keyword>
<evidence type="ECO:0000256" key="3">
    <source>
        <dbReference type="ARBA" id="ARBA00022516"/>
    </source>
</evidence>
<dbReference type="OrthoDB" id="264532at2759"/>
<sequence>MKIMKKSQAGFLDFCGLSLAEKVALSKSPEKRQAASIPIDKVTKELVLKVEPMKWWEEAICVLFLAFGVPNGAITIPIVTALVGYFVLGNITRAFAYLLMGLLPLAILPQAFVPATLHSQLAHLIAKYFSFRFAYDDPIMTHDPVGVNLNQRPQILVAPPHGVFPYGNILSMLAWPSLSGHHFIGLASSAALRPPLFKQILRSLGVVDADRHTAQQQLEQYPYTIGISTGGVAEVFVHGDEEVILLKERVGLIKLALRTGADLVPCYVFGNTQVLLSWWFSGVENLRKSHSNGEMRRSIPRTHSKVSRETHQCHAGTLR</sequence>
<evidence type="ECO:0000313" key="13">
    <source>
        <dbReference type="EMBL" id="GAX22812.1"/>
    </source>
</evidence>
<name>A0A1Z5K9I3_FISSO</name>
<evidence type="ECO:0000256" key="1">
    <source>
        <dbReference type="ARBA" id="ARBA00004477"/>
    </source>
</evidence>
<dbReference type="InterPro" id="IPR007130">
    <property type="entry name" value="DAGAT"/>
</dbReference>
<keyword evidence="10" id="KW-0012">Acyltransferase</keyword>
<dbReference type="SUPFAM" id="SSF69593">
    <property type="entry name" value="Glycerol-3-phosphate (1)-acyltransferase"/>
    <property type="match status" value="1"/>
</dbReference>
<keyword evidence="9 11" id="KW-0472">Membrane</keyword>
<reference evidence="13 14" key="1">
    <citation type="journal article" date="2015" name="Plant Cell">
        <title>Oil accumulation by the oleaginous diatom Fistulifera solaris as revealed by the genome and transcriptome.</title>
        <authorList>
            <person name="Tanaka T."/>
            <person name="Maeda Y."/>
            <person name="Veluchamy A."/>
            <person name="Tanaka M."/>
            <person name="Abida H."/>
            <person name="Marechal E."/>
            <person name="Bowler C."/>
            <person name="Muto M."/>
            <person name="Sunaga Y."/>
            <person name="Tanaka M."/>
            <person name="Yoshino T."/>
            <person name="Taniguchi T."/>
            <person name="Fukuda Y."/>
            <person name="Nemoto M."/>
            <person name="Matsumoto M."/>
            <person name="Wong P.S."/>
            <person name="Aburatani S."/>
            <person name="Fujibuchi W."/>
        </authorList>
    </citation>
    <scope>NUCLEOTIDE SEQUENCE [LARGE SCALE GENOMIC DNA]</scope>
    <source>
        <strain evidence="13 14">JPCC DA0580</strain>
    </source>
</reference>
<evidence type="ECO:0000256" key="12">
    <source>
        <dbReference type="SAM" id="MobiDB-lite"/>
    </source>
</evidence>
<dbReference type="EC" id="2.3.1.-" evidence="11"/>
<feature type="transmembrane region" description="Helical" evidence="11">
    <location>
        <begin position="94"/>
        <end position="117"/>
    </location>
</feature>
<evidence type="ECO:0000256" key="8">
    <source>
        <dbReference type="ARBA" id="ARBA00023098"/>
    </source>
</evidence>
<dbReference type="AlphaFoldDB" id="A0A1Z5K9I3"/>
<dbReference type="PANTHER" id="PTHR12317:SF63">
    <property type="entry name" value="DIACYLGLYCEROL O-ACYLTRANSFERASE 2"/>
    <property type="match status" value="1"/>
</dbReference>
<keyword evidence="5 11" id="KW-0812">Transmembrane</keyword>
<evidence type="ECO:0000256" key="2">
    <source>
        <dbReference type="ARBA" id="ARBA00005420"/>
    </source>
</evidence>
<proteinExistence type="inferred from homology"/>
<keyword evidence="14" id="KW-1185">Reference proteome</keyword>
<evidence type="ECO:0000256" key="10">
    <source>
        <dbReference type="ARBA" id="ARBA00023315"/>
    </source>
</evidence>
<accession>A0A1Z5K9I3</accession>
<dbReference type="EMBL" id="BDSP01000191">
    <property type="protein sequence ID" value="GAX22812.1"/>
    <property type="molecule type" value="Genomic_DNA"/>
</dbReference>
<gene>
    <name evidence="13" type="ORF">FisN_24Lh094</name>
</gene>
<evidence type="ECO:0000256" key="7">
    <source>
        <dbReference type="ARBA" id="ARBA00022989"/>
    </source>
</evidence>
<comment type="similarity">
    <text evidence="2 11">Belongs to the diacylglycerol acyltransferase family.</text>
</comment>
<evidence type="ECO:0000256" key="11">
    <source>
        <dbReference type="RuleBase" id="RU367023"/>
    </source>
</evidence>
<keyword evidence="4 11" id="KW-0808">Transferase</keyword>
<dbReference type="GO" id="GO:0005789">
    <property type="term" value="C:endoplasmic reticulum membrane"/>
    <property type="evidence" value="ECO:0007669"/>
    <property type="project" value="UniProtKB-SubCell"/>
</dbReference>
<dbReference type="GO" id="GO:0019432">
    <property type="term" value="P:triglyceride biosynthetic process"/>
    <property type="evidence" value="ECO:0007669"/>
    <property type="project" value="TreeGrafter"/>
</dbReference>
<organism evidence="13 14">
    <name type="scientific">Fistulifera solaris</name>
    <name type="common">Oleaginous diatom</name>
    <dbReference type="NCBI Taxonomy" id="1519565"/>
    <lineage>
        <taxon>Eukaryota</taxon>
        <taxon>Sar</taxon>
        <taxon>Stramenopiles</taxon>
        <taxon>Ochrophyta</taxon>
        <taxon>Bacillariophyta</taxon>
        <taxon>Bacillariophyceae</taxon>
        <taxon>Bacillariophycidae</taxon>
        <taxon>Naviculales</taxon>
        <taxon>Naviculaceae</taxon>
        <taxon>Fistulifera</taxon>
    </lineage>
</organism>
<comment type="subcellular location">
    <subcellularLocation>
        <location evidence="1 11">Endoplasmic reticulum membrane</location>
        <topology evidence="1 11">Multi-pass membrane protein</topology>
    </subcellularLocation>
</comment>